<protein>
    <submittedName>
        <fullName evidence="2">PAN domain-containing protein</fullName>
    </submittedName>
</protein>
<gene>
    <name evidence="2" type="ORF">DdX_02165</name>
</gene>
<evidence type="ECO:0000313" key="2">
    <source>
        <dbReference type="EMBL" id="KAI1725505.1"/>
    </source>
</evidence>
<dbReference type="EMBL" id="JAKKPZ010000002">
    <property type="protein sequence ID" value="KAI1725505.1"/>
    <property type="molecule type" value="Genomic_DNA"/>
</dbReference>
<dbReference type="Pfam" id="PF00024">
    <property type="entry name" value="PAN_1"/>
    <property type="match status" value="2"/>
</dbReference>
<dbReference type="AlphaFoldDB" id="A0AAD4R8V3"/>
<dbReference type="Proteomes" id="UP001201812">
    <property type="component" value="Unassembled WGS sequence"/>
</dbReference>
<feature type="domain" description="Apple" evidence="1">
    <location>
        <begin position="99"/>
        <end position="191"/>
    </location>
</feature>
<organism evidence="2 3">
    <name type="scientific">Ditylenchus destructor</name>
    <dbReference type="NCBI Taxonomy" id="166010"/>
    <lineage>
        <taxon>Eukaryota</taxon>
        <taxon>Metazoa</taxon>
        <taxon>Ecdysozoa</taxon>
        <taxon>Nematoda</taxon>
        <taxon>Chromadorea</taxon>
        <taxon>Rhabditida</taxon>
        <taxon>Tylenchina</taxon>
        <taxon>Tylenchomorpha</taxon>
        <taxon>Sphaerularioidea</taxon>
        <taxon>Anguinidae</taxon>
        <taxon>Anguininae</taxon>
        <taxon>Ditylenchus</taxon>
    </lineage>
</organism>
<sequence length="278" mass="31320">MYDQSGEFHDADVVAAAGHDYFLRKNFTGICRVHKNAKGKINSDFTIRQQGVPNYANAVEVEPLKLDPKSGQRTDIKANPLQVIHSSSYLVSNVPVDECPRDQKLAFLAFNGWKFVSNSLLASFSGVPDLNACLNHCVQNKNESNENVPCILASYEPALQLCQLHGEDAKESIVFSRIQRNNGSVFIEKFCIPHNSRCEFGSKFSVQVEVRSRPGGLRQYIGIETLSECTNLCVNHRWCKKLSYYQKECTLHATNVIENKHQRLDDEQVAYIEIDCSS</sequence>
<proteinExistence type="predicted"/>
<keyword evidence="3" id="KW-1185">Reference proteome</keyword>
<evidence type="ECO:0000259" key="1">
    <source>
        <dbReference type="PROSITE" id="PS50948"/>
    </source>
</evidence>
<evidence type="ECO:0000313" key="3">
    <source>
        <dbReference type="Proteomes" id="UP001201812"/>
    </source>
</evidence>
<accession>A0AAD4R8V3</accession>
<name>A0AAD4R8V3_9BILA</name>
<comment type="caution">
    <text evidence="2">The sequence shown here is derived from an EMBL/GenBank/DDBJ whole genome shotgun (WGS) entry which is preliminary data.</text>
</comment>
<dbReference type="InterPro" id="IPR003609">
    <property type="entry name" value="Pan_app"/>
</dbReference>
<dbReference type="PROSITE" id="PS50948">
    <property type="entry name" value="PAN"/>
    <property type="match status" value="2"/>
</dbReference>
<dbReference type="SUPFAM" id="SSF57414">
    <property type="entry name" value="Hairpin loop containing domain-like"/>
    <property type="match status" value="1"/>
</dbReference>
<reference evidence="2" key="1">
    <citation type="submission" date="2022-01" db="EMBL/GenBank/DDBJ databases">
        <title>Genome Sequence Resource for Two Populations of Ditylenchus destructor, the Migratory Endoparasitic Phytonematode.</title>
        <authorList>
            <person name="Zhang H."/>
            <person name="Lin R."/>
            <person name="Xie B."/>
        </authorList>
    </citation>
    <scope>NUCLEOTIDE SEQUENCE</scope>
    <source>
        <strain evidence="2">BazhouSP</strain>
    </source>
</reference>
<feature type="domain" description="Apple" evidence="1">
    <location>
        <begin position="198"/>
        <end position="276"/>
    </location>
</feature>